<dbReference type="Gene3D" id="3.60.21.10">
    <property type="match status" value="1"/>
</dbReference>
<accession>A0A6M2BRP6</accession>
<dbReference type="InterPro" id="IPR053193">
    <property type="entry name" value="MetalloPDE_YfcE-like"/>
</dbReference>
<keyword evidence="5" id="KW-1185">Reference proteome</keyword>
<dbReference type="Pfam" id="PF12850">
    <property type="entry name" value="Metallophos_2"/>
    <property type="match status" value="1"/>
</dbReference>
<dbReference type="GO" id="GO:0046872">
    <property type="term" value="F:metal ion binding"/>
    <property type="evidence" value="ECO:0007669"/>
    <property type="project" value="UniProtKB-KW"/>
</dbReference>
<dbReference type="PANTHER" id="PTHR43165">
    <property type="entry name" value="METALLOPHOSPHOESTERASE"/>
    <property type="match status" value="1"/>
</dbReference>
<dbReference type="InterPro" id="IPR000979">
    <property type="entry name" value="Phosphodiesterase_MJ0936/Vps29"/>
</dbReference>
<dbReference type="GO" id="GO:0016787">
    <property type="term" value="F:hydrolase activity"/>
    <property type="evidence" value="ECO:0007669"/>
    <property type="project" value="UniProtKB-UniRule"/>
</dbReference>
<organism evidence="4 5">
    <name type="scientific">Solimonas terrae</name>
    <dbReference type="NCBI Taxonomy" id="1396819"/>
    <lineage>
        <taxon>Bacteria</taxon>
        <taxon>Pseudomonadati</taxon>
        <taxon>Pseudomonadota</taxon>
        <taxon>Gammaproteobacteria</taxon>
        <taxon>Nevskiales</taxon>
        <taxon>Nevskiaceae</taxon>
        <taxon>Solimonas</taxon>
    </lineage>
</organism>
<dbReference type="NCBIfam" id="TIGR00040">
    <property type="entry name" value="yfcE"/>
    <property type="match status" value="1"/>
</dbReference>
<dbReference type="PANTHER" id="PTHR43165:SF1">
    <property type="entry name" value="PHOSPHODIESTERASE MJ0936"/>
    <property type="match status" value="1"/>
</dbReference>
<dbReference type="Proteomes" id="UP000472676">
    <property type="component" value="Unassembled WGS sequence"/>
</dbReference>
<keyword evidence="2" id="KW-0479">Metal-binding</keyword>
<dbReference type="RefSeq" id="WP_166255503.1">
    <property type="nucleotide sequence ID" value="NZ_JAAMOW010000004.1"/>
</dbReference>
<sequence length="151" mass="16184">MNIGIISDTHGLLRPQALTALQGSELIVHAGDIGAPAVLDALRELAPLVAIRGNNDSDAWAQDLPDELDFEAGGRQLHLLHDRKTLRLDPQRNGIAAVISGHSHKPGIETRDGVLYLNPGSAGPRRFSLPVTIARLRIDGESLAAEIVELM</sequence>
<comment type="caution">
    <text evidence="4">The sequence shown here is derived from an EMBL/GenBank/DDBJ whole genome shotgun (WGS) entry which is preliminary data.</text>
</comment>
<dbReference type="AlphaFoldDB" id="A0A6M2BRP6"/>
<dbReference type="EMBL" id="JAAMOW010000004">
    <property type="protein sequence ID" value="NGY05014.1"/>
    <property type="molecule type" value="Genomic_DNA"/>
</dbReference>
<proteinExistence type="inferred from homology"/>
<dbReference type="InterPro" id="IPR024654">
    <property type="entry name" value="Calcineurin-like_PHP_lpxH"/>
</dbReference>
<evidence type="ECO:0000313" key="4">
    <source>
        <dbReference type="EMBL" id="NGY05014.1"/>
    </source>
</evidence>
<comment type="similarity">
    <text evidence="1 2">Belongs to the metallophosphoesterase superfamily. YfcE family.</text>
</comment>
<feature type="domain" description="Calcineurin-like phosphoesterase" evidence="3">
    <location>
        <begin position="1"/>
        <end position="139"/>
    </location>
</feature>
<evidence type="ECO:0000313" key="5">
    <source>
        <dbReference type="Proteomes" id="UP000472676"/>
    </source>
</evidence>
<evidence type="ECO:0000259" key="3">
    <source>
        <dbReference type="Pfam" id="PF12850"/>
    </source>
</evidence>
<evidence type="ECO:0000256" key="2">
    <source>
        <dbReference type="RuleBase" id="RU362039"/>
    </source>
</evidence>
<name>A0A6M2BRP6_9GAMM</name>
<reference evidence="4 5" key="1">
    <citation type="journal article" date="2014" name="Int. J. Syst. Evol. Microbiol.">
        <title>Solimonas terrae sp. nov., isolated from soil.</title>
        <authorList>
            <person name="Kim S.J."/>
            <person name="Moon J.Y."/>
            <person name="Weon H.Y."/>
            <person name="Ahn J.H."/>
            <person name="Chen W.M."/>
            <person name="Kwon S.W."/>
        </authorList>
    </citation>
    <scope>NUCLEOTIDE SEQUENCE [LARGE SCALE GENOMIC DNA]</scope>
    <source>
        <strain evidence="4 5">KIS83-12</strain>
    </source>
</reference>
<gene>
    <name evidence="4" type="ORF">G7Y85_09565</name>
</gene>
<evidence type="ECO:0000256" key="1">
    <source>
        <dbReference type="ARBA" id="ARBA00008950"/>
    </source>
</evidence>
<dbReference type="EC" id="3.1.4.-" evidence="2"/>
<comment type="cofactor">
    <cofactor evidence="2">
        <name>a divalent metal cation</name>
        <dbReference type="ChEBI" id="CHEBI:60240"/>
    </cofactor>
</comment>
<protein>
    <recommendedName>
        <fullName evidence="2">Phosphoesterase</fullName>
        <ecNumber evidence="2">3.1.4.-</ecNumber>
    </recommendedName>
</protein>
<dbReference type="InterPro" id="IPR029052">
    <property type="entry name" value="Metallo-depent_PP-like"/>
</dbReference>
<dbReference type="SUPFAM" id="SSF56300">
    <property type="entry name" value="Metallo-dependent phosphatases"/>
    <property type="match status" value="1"/>
</dbReference>